<feature type="compositionally biased region" description="Low complexity" evidence="8">
    <location>
        <begin position="614"/>
        <end position="631"/>
    </location>
</feature>
<dbReference type="PROSITE" id="PS51257">
    <property type="entry name" value="PROKAR_LIPOPROTEIN"/>
    <property type="match status" value="1"/>
</dbReference>
<dbReference type="EMBL" id="JAIRBT010000004">
    <property type="protein sequence ID" value="MBZ6065424.1"/>
    <property type="molecule type" value="Genomic_DNA"/>
</dbReference>
<dbReference type="Gene3D" id="3.40.50.2300">
    <property type="match status" value="2"/>
</dbReference>
<sequence length="642" mass="69230">MNLNRFTKQLSVSRLAGILVAALLLASCASGPGQDGAHQGPPSPFAKITQEADWYLDRVDENKPAEAFSWQILAARSYLAVGKTGPAAALLQQLRKQAKSAEQLAELQLLEAQIVLAQGNSKGALALLEQKPATVLDQETDKQWYLQRANLQLDNNDRFGAAKSLIAMDPVLQGAALSENHRQIWTLLQGMTPATLQSLQEAPAPDATTGWLQLAALVNQYGAQPDQLTRQLHIWKRSFPQHPALTDMPAGLGQLLSTELSVPLQAAVLLPLSGNLASQGQAIQYGILMSYKQSGSELKVKFYDTQSKGIAPLYQQAVAEGADMIIGPLLKERVQELLALKPTVPVLALNELDKPVTGERLYFFSLSASADAAQAARYLHQQGYRQPLVLAAQDRIGYASVQSFEKAWQEASQGRAIVATYGGRQEIQGMVRNALSGSAAGRVQQVAPLDGTAEPQHNTFNGIDAAYIVGNPTETRTIKPYIDFNVSQANGGLATFTAARGYDSQSREVLPELNGLHISDMPIMLGYHDELKAQVQQLWPQLQGDALRLFAMGYDAFSLTGKLQQLRAMPTMSMPGLTGELSVASDGVIQRQPVWATYRNGTLRDENAPTPQVTDEATPQADAAAPAEPAANDVSDASGQPL</sequence>
<comment type="caution">
    <text evidence="10">The sequence shown here is derived from an EMBL/GenBank/DDBJ whole genome shotgun (WGS) entry which is preliminary data.</text>
</comment>
<feature type="signal peptide" evidence="9">
    <location>
        <begin position="1"/>
        <end position="29"/>
    </location>
</feature>
<keyword evidence="11" id="KW-1185">Reference proteome</keyword>
<dbReference type="SUPFAM" id="SSF53822">
    <property type="entry name" value="Periplasmic binding protein-like I"/>
    <property type="match status" value="1"/>
</dbReference>
<dbReference type="Gene3D" id="1.25.40.650">
    <property type="match status" value="1"/>
</dbReference>
<dbReference type="InterPro" id="IPR007443">
    <property type="entry name" value="LpoA"/>
</dbReference>
<accession>A0ABS7V7P2</accession>
<evidence type="ECO:0000256" key="6">
    <source>
        <dbReference type="ARBA" id="ARBA00023237"/>
    </source>
</evidence>
<evidence type="ECO:0000256" key="5">
    <source>
        <dbReference type="ARBA" id="ARBA00023139"/>
    </source>
</evidence>
<evidence type="ECO:0000313" key="11">
    <source>
        <dbReference type="Proteomes" id="UP000774958"/>
    </source>
</evidence>
<reference evidence="10 11" key="1">
    <citation type="submission" date="2021-09" db="EMBL/GenBank/DDBJ databases">
        <title>Aeromonas schubertii isolated from Asian sea bass.</title>
        <authorList>
            <person name="Pinpimai K."/>
        </authorList>
    </citation>
    <scope>NUCLEOTIDE SEQUENCE [LARGE SCALE GENOMIC DNA]</scope>
    <source>
        <strain evidence="10 11">CHULA2021a</strain>
    </source>
</reference>
<evidence type="ECO:0000256" key="9">
    <source>
        <dbReference type="SAM" id="SignalP"/>
    </source>
</evidence>
<dbReference type="Gene3D" id="1.25.40.10">
    <property type="entry name" value="Tetratricopeptide repeat domain"/>
    <property type="match status" value="1"/>
</dbReference>
<evidence type="ECO:0000313" key="10">
    <source>
        <dbReference type="EMBL" id="MBZ6065424.1"/>
    </source>
</evidence>
<dbReference type="Proteomes" id="UP000774958">
    <property type="component" value="Unassembled WGS sequence"/>
</dbReference>
<evidence type="ECO:0000256" key="7">
    <source>
        <dbReference type="ARBA" id="ARBA00023288"/>
    </source>
</evidence>
<proteinExistence type="predicted"/>
<dbReference type="CDD" id="cd06339">
    <property type="entry name" value="PBP1_YraM_LppC_lipoprotein-like"/>
    <property type="match status" value="1"/>
</dbReference>
<evidence type="ECO:0000256" key="3">
    <source>
        <dbReference type="ARBA" id="ARBA00022984"/>
    </source>
</evidence>
<evidence type="ECO:0000256" key="2">
    <source>
        <dbReference type="ARBA" id="ARBA00022960"/>
    </source>
</evidence>
<keyword evidence="6" id="KW-0998">Cell outer membrane</keyword>
<evidence type="ECO:0000256" key="4">
    <source>
        <dbReference type="ARBA" id="ARBA00023136"/>
    </source>
</evidence>
<feature type="chain" id="PRO_5047058349" evidence="9">
    <location>
        <begin position="30"/>
        <end position="642"/>
    </location>
</feature>
<evidence type="ECO:0000256" key="8">
    <source>
        <dbReference type="SAM" id="MobiDB-lite"/>
    </source>
</evidence>
<keyword evidence="1 9" id="KW-0732">Signal</keyword>
<name>A0ABS7V7P2_9GAMM</name>
<gene>
    <name evidence="10" type="ORF">LA374_04235</name>
</gene>
<evidence type="ECO:0000256" key="1">
    <source>
        <dbReference type="ARBA" id="ARBA00022729"/>
    </source>
</evidence>
<protein>
    <submittedName>
        <fullName evidence="10">Penicillin-binding protein activator</fullName>
    </submittedName>
</protein>
<dbReference type="Pfam" id="PF04348">
    <property type="entry name" value="LppC"/>
    <property type="match status" value="1"/>
</dbReference>
<keyword evidence="4" id="KW-0472">Membrane</keyword>
<keyword evidence="7" id="KW-0449">Lipoprotein</keyword>
<dbReference type="InterPro" id="IPR028082">
    <property type="entry name" value="Peripla_BP_I"/>
</dbReference>
<dbReference type="RefSeq" id="WP_224162254.1">
    <property type="nucleotide sequence ID" value="NZ_JAIRBT010000004.1"/>
</dbReference>
<keyword evidence="2" id="KW-0133">Cell shape</keyword>
<organism evidence="10 11">
    <name type="scientific">Aeromonas schubertii</name>
    <dbReference type="NCBI Taxonomy" id="652"/>
    <lineage>
        <taxon>Bacteria</taxon>
        <taxon>Pseudomonadati</taxon>
        <taxon>Pseudomonadota</taxon>
        <taxon>Gammaproteobacteria</taxon>
        <taxon>Aeromonadales</taxon>
        <taxon>Aeromonadaceae</taxon>
        <taxon>Aeromonas</taxon>
    </lineage>
</organism>
<dbReference type="PANTHER" id="PTHR38038:SF1">
    <property type="entry name" value="PENICILLIN-BINDING PROTEIN ACTIVATOR LPOA"/>
    <property type="match status" value="1"/>
</dbReference>
<dbReference type="InterPro" id="IPR011990">
    <property type="entry name" value="TPR-like_helical_dom_sf"/>
</dbReference>
<feature type="region of interest" description="Disordered" evidence="8">
    <location>
        <begin position="600"/>
        <end position="642"/>
    </location>
</feature>
<keyword evidence="5" id="KW-0564">Palmitate</keyword>
<keyword evidence="3" id="KW-0573">Peptidoglycan synthesis</keyword>
<dbReference type="PANTHER" id="PTHR38038">
    <property type="entry name" value="PENICILLIN-BINDING PROTEIN ACTIVATOR LPOA"/>
    <property type="match status" value="1"/>
</dbReference>